<accession>A0A1H1MIH6</accession>
<feature type="region of interest" description="Disordered" evidence="1">
    <location>
        <begin position="29"/>
        <end position="55"/>
    </location>
</feature>
<dbReference type="AlphaFoldDB" id="A0A1H1MIH6"/>
<evidence type="ECO:0000259" key="3">
    <source>
        <dbReference type="Pfam" id="PF13628"/>
    </source>
</evidence>
<evidence type="ECO:0000256" key="2">
    <source>
        <dbReference type="SAM" id="SignalP"/>
    </source>
</evidence>
<sequence length="207" mass="22586">MKNIPVITATAAAMVFGLATLHSHAANDEQPHALSDGNQQMQSEDQASESPGMDVERSDYLQGEELNAFFEEATANNLAAIESAKAALKEGSPEIQAFAQQLLDDHTALNQQLSALAKRLDIDIASDPGLIDQGKQWILERRDGESFDAAYLNSQITEHQQSIELFKEAQQSRDQEVSALAEKALSSLQGHLEAAKQLSRERANAEE</sequence>
<dbReference type="Proteomes" id="UP000243413">
    <property type="component" value="Chromosome I"/>
</dbReference>
<protein>
    <submittedName>
        <fullName evidence="4">Predicted outer membrane protein</fullName>
    </submittedName>
</protein>
<evidence type="ECO:0000313" key="4">
    <source>
        <dbReference type="EMBL" id="SDR86536.1"/>
    </source>
</evidence>
<evidence type="ECO:0000256" key="1">
    <source>
        <dbReference type="SAM" id="MobiDB-lite"/>
    </source>
</evidence>
<dbReference type="InterPro" id="IPR025419">
    <property type="entry name" value="DUF4142"/>
</dbReference>
<dbReference type="PANTHER" id="PTHR38593:SF1">
    <property type="entry name" value="BLR2558 PROTEIN"/>
    <property type="match status" value="1"/>
</dbReference>
<dbReference type="InterPro" id="IPR012347">
    <property type="entry name" value="Ferritin-like"/>
</dbReference>
<keyword evidence="2" id="KW-0732">Signal</keyword>
<dbReference type="RefSeq" id="WP_092283711.1">
    <property type="nucleotide sequence ID" value="NZ_LT629763.1"/>
</dbReference>
<dbReference type="Pfam" id="PF13628">
    <property type="entry name" value="DUF4142"/>
    <property type="match status" value="1"/>
</dbReference>
<dbReference type="Gene3D" id="1.20.1260.10">
    <property type="match status" value="1"/>
</dbReference>
<feature type="domain" description="DUF4142" evidence="3">
    <location>
        <begin position="67"/>
        <end position="198"/>
    </location>
</feature>
<name>A0A1H1MIH6_9GAMM</name>
<feature type="chain" id="PRO_5009254441" evidence="2">
    <location>
        <begin position="26"/>
        <end position="207"/>
    </location>
</feature>
<dbReference type="PANTHER" id="PTHR38593">
    <property type="entry name" value="BLR2558 PROTEIN"/>
    <property type="match status" value="1"/>
</dbReference>
<proteinExistence type="predicted"/>
<organism evidence="4 5">
    <name type="scientific">Halopseudomonas sabulinigri</name>
    <dbReference type="NCBI Taxonomy" id="472181"/>
    <lineage>
        <taxon>Bacteria</taxon>
        <taxon>Pseudomonadati</taxon>
        <taxon>Pseudomonadota</taxon>
        <taxon>Gammaproteobacteria</taxon>
        <taxon>Pseudomonadales</taxon>
        <taxon>Pseudomonadaceae</taxon>
        <taxon>Halopseudomonas</taxon>
    </lineage>
</organism>
<dbReference type="STRING" id="472181.SAMN05216271_0602"/>
<evidence type="ECO:0000313" key="5">
    <source>
        <dbReference type="Proteomes" id="UP000243413"/>
    </source>
</evidence>
<gene>
    <name evidence="4" type="ORF">SAMN05216271_0602</name>
</gene>
<feature type="signal peptide" evidence="2">
    <location>
        <begin position="1"/>
        <end position="25"/>
    </location>
</feature>
<dbReference type="EMBL" id="LT629763">
    <property type="protein sequence ID" value="SDR86536.1"/>
    <property type="molecule type" value="Genomic_DNA"/>
</dbReference>
<dbReference type="OrthoDB" id="118677at2"/>
<feature type="compositionally biased region" description="Polar residues" evidence="1">
    <location>
        <begin position="36"/>
        <end position="49"/>
    </location>
</feature>
<reference evidence="5" key="1">
    <citation type="submission" date="2016-10" db="EMBL/GenBank/DDBJ databases">
        <authorList>
            <person name="Varghese N."/>
            <person name="Submissions S."/>
        </authorList>
    </citation>
    <scope>NUCLEOTIDE SEQUENCE [LARGE SCALE GENOMIC DNA]</scope>
    <source>
        <strain evidence="5">JCM 14963</strain>
    </source>
</reference>